<sequence>MQHIVGKLSTSSFQQYKVYANRSSDERVMAPGSRGVGAVFVHFSGEDSGQTGDAIGEPRVPRRSWSHSSFQRTLGSRINLLARTVFRSGFRLDPDKILAIREFHVVHECVLLSNMPGLVDQLVASQEDSARKRGNVGGKSSGIFQHSLISSACFHAREASLGSQDMILRIGGRWNVPYAKGSFSDRDSGLTGGALDDPKVAGGQFDSAFGPVNGLVKPSKSNLVKPGQTWSNLVKFGQTSMCLGLRKMCPGPPSWEYLMCYTVRLGSRASLFGVRTDIPGVEEDRTGCEEAVRGSKSHFGEWQGTRASSSRAARDDAARGPTFIRAARLFSPISTLIDDPSSPTRPTGKHLSIPALLFSFERSD</sequence>
<proteinExistence type="predicted"/>
<protein>
    <submittedName>
        <fullName evidence="1">Uncharacterized protein</fullName>
    </submittedName>
</protein>
<accession>A0A2N9GSE0</accession>
<name>A0A2N9GSE0_FAGSY</name>
<dbReference type="EMBL" id="OIVN01002297">
    <property type="protein sequence ID" value="SPD02368.1"/>
    <property type="molecule type" value="Genomic_DNA"/>
</dbReference>
<dbReference type="AlphaFoldDB" id="A0A2N9GSE0"/>
<gene>
    <name evidence="1" type="ORF">FSB_LOCUS30250</name>
</gene>
<organism evidence="1">
    <name type="scientific">Fagus sylvatica</name>
    <name type="common">Beechnut</name>
    <dbReference type="NCBI Taxonomy" id="28930"/>
    <lineage>
        <taxon>Eukaryota</taxon>
        <taxon>Viridiplantae</taxon>
        <taxon>Streptophyta</taxon>
        <taxon>Embryophyta</taxon>
        <taxon>Tracheophyta</taxon>
        <taxon>Spermatophyta</taxon>
        <taxon>Magnoliopsida</taxon>
        <taxon>eudicotyledons</taxon>
        <taxon>Gunneridae</taxon>
        <taxon>Pentapetalae</taxon>
        <taxon>rosids</taxon>
        <taxon>fabids</taxon>
        <taxon>Fagales</taxon>
        <taxon>Fagaceae</taxon>
        <taxon>Fagus</taxon>
    </lineage>
</organism>
<reference evidence="1" key="1">
    <citation type="submission" date="2018-02" db="EMBL/GenBank/DDBJ databases">
        <authorList>
            <person name="Cohen D.B."/>
            <person name="Kent A.D."/>
        </authorList>
    </citation>
    <scope>NUCLEOTIDE SEQUENCE</scope>
</reference>
<evidence type="ECO:0000313" key="1">
    <source>
        <dbReference type="EMBL" id="SPD02368.1"/>
    </source>
</evidence>